<dbReference type="RefSeq" id="WP_247246050.1">
    <property type="nucleotide sequence ID" value="NZ_JALJRA010000024.1"/>
</dbReference>
<dbReference type="Proteomes" id="UP001549031">
    <property type="component" value="Unassembled WGS sequence"/>
</dbReference>
<evidence type="ECO:0000259" key="1">
    <source>
        <dbReference type="PROSITE" id="PS51707"/>
    </source>
</evidence>
<proteinExistence type="predicted"/>
<protein>
    <submittedName>
        <fullName evidence="2">CYTH domain-containing protein</fullName>
    </submittedName>
</protein>
<accession>A0ABV2HCQ6</accession>
<dbReference type="SUPFAM" id="SSF55154">
    <property type="entry name" value="CYTH-like phosphatases"/>
    <property type="match status" value="1"/>
</dbReference>
<dbReference type="EMBL" id="JBEPLJ010000023">
    <property type="protein sequence ID" value="MET3588336.1"/>
    <property type="molecule type" value="Genomic_DNA"/>
</dbReference>
<gene>
    <name evidence="2" type="ORF">ABID21_004472</name>
</gene>
<dbReference type="PANTHER" id="PTHR40114">
    <property type="entry name" value="SLR0698 PROTEIN"/>
    <property type="match status" value="1"/>
</dbReference>
<dbReference type="SMART" id="SM01118">
    <property type="entry name" value="CYTH"/>
    <property type="match status" value="1"/>
</dbReference>
<feature type="domain" description="CYTH" evidence="1">
    <location>
        <begin position="2"/>
        <end position="148"/>
    </location>
</feature>
<dbReference type="PIRSF" id="PIRSF016487">
    <property type="entry name" value="CYTH_UCP016487"/>
    <property type="match status" value="1"/>
</dbReference>
<dbReference type="InterPro" id="IPR033469">
    <property type="entry name" value="CYTH-like_dom_sf"/>
</dbReference>
<reference evidence="2 3" key="1">
    <citation type="submission" date="2024-06" db="EMBL/GenBank/DDBJ databases">
        <title>Genomic Encyclopedia of Type Strains, Phase IV (KMG-IV): sequencing the most valuable type-strain genomes for metagenomic binning, comparative biology and taxonomic classification.</title>
        <authorList>
            <person name="Goeker M."/>
        </authorList>
    </citation>
    <scope>NUCLEOTIDE SEQUENCE [LARGE SCALE GENOMIC DNA]</scope>
    <source>
        <strain evidence="2 3">DSM 105042</strain>
    </source>
</reference>
<name>A0ABV2HCQ6_9HYPH</name>
<keyword evidence="3" id="KW-1185">Reference proteome</keyword>
<dbReference type="PANTHER" id="PTHR40114:SF1">
    <property type="entry name" value="SLR0698 PROTEIN"/>
    <property type="match status" value="1"/>
</dbReference>
<sequence length="164" mass="18492">MAKEIERKFLVKDDGWRPEATSSSDFVQAYIVTMDDRSLRIRIMDDERATLTLKIGRQLISRDEFEYSIPVADAKELAASALGIVLEKTRHEVEHEGFTWEVDVYAGAYDGLVVAEVEMEDEEQEPPLPPWLGAEVTGDRRYSNQLMATEDLSAELCDGVSHPA</sequence>
<dbReference type="CDD" id="cd07891">
    <property type="entry name" value="CYTH-like_CthTTM-like_1"/>
    <property type="match status" value="1"/>
</dbReference>
<evidence type="ECO:0000313" key="3">
    <source>
        <dbReference type="Proteomes" id="UP001549031"/>
    </source>
</evidence>
<evidence type="ECO:0000313" key="2">
    <source>
        <dbReference type="EMBL" id="MET3588336.1"/>
    </source>
</evidence>
<dbReference type="Gene3D" id="2.40.320.10">
    <property type="entry name" value="Hypothetical Protein Pfu-838710-001"/>
    <property type="match status" value="1"/>
</dbReference>
<organism evidence="2 3">
    <name type="scientific">Pseudorhizobium tarimense</name>
    <dbReference type="NCBI Taxonomy" id="1079109"/>
    <lineage>
        <taxon>Bacteria</taxon>
        <taxon>Pseudomonadati</taxon>
        <taxon>Pseudomonadota</taxon>
        <taxon>Alphaproteobacteria</taxon>
        <taxon>Hyphomicrobiales</taxon>
        <taxon>Rhizobiaceae</taxon>
        <taxon>Rhizobium/Agrobacterium group</taxon>
        <taxon>Pseudorhizobium</taxon>
    </lineage>
</organism>
<dbReference type="InterPro" id="IPR012042">
    <property type="entry name" value="NeuTTM/CthTTM-like"/>
</dbReference>
<dbReference type="Pfam" id="PF01928">
    <property type="entry name" value="CYTH"/>
    <property type="match status" value="1"/>
</dbReference>
<comment type="caution">
    <text evidence="2">The sequence shown here is derived from an EMBL/GenBank/DDBJ whole genome shotgun (WGS) entry which is preliminary data.</text>
</comment>
<dbReference type="PROSITE" id="PS51707">
    <property type="entry name" value="CYTH"/>
    <property type="match status" value="1"/>
</dbReference>
<dbReference type="InterPro" id="IPR023577">
    <property type="entry name" value="CYTH_domain"/>
</dbReference>